<reference evidence="1 2" key="1">
    <citation type="submission" date="2019-02" db="EMBL/GenBank/DDBJ databases">
        <title>Deep-cultivation of Planctomycetes and their phenomic and genomic characterization uncovers novel biology.</title>
        <authorList>
            <person name="Wiegand S."/>
            <person name="Jogler M."/>
            <person name="Boedeker C."/>
            <person name="Pinto D."/>
            <person name="Vollmers J."/>
            <person name="Rivas-Marin E."/>
            <person name="Kohn T."/>
            <person name="Peeters S.H."/>
            <person name="Heuer A."/>
            <person name="Rast P."/>
            <person name="Oberbeckmann S."/>
            <person name="Bunk B."/>
            <person name="Jeske O."/>
            <person name="Meyerdierks A."/>
            <person name="Storesund J.E."/>
            <person name="Kallscheuer N."/>
            <person name="Luecker S."/>
            <person name="Lage O.M."/>
            <person name="Pohl T."/>
            <person name="Merkel B.J."/>
            <person name="Hornburger P."/>
            <person name="Mueller R.-W."/>
            <person name="Bruemmer F."/>
            <person name="Labrenz M."/>
            <person name="Spormann A.M."/>
            <person name="Op den Camp H."/>
            <person name="Overmann J."/>
            <person name="Amann R."/>
            <person name="Jetten M.S.M."/>
            <person name="Mascher T."/>
            <person name="Medema M.H."/>
            <person name="Devos D.P."/>
            <person name="Kaster A.-K."/>
            <person name="Ovreas L."/>
            <person name="Rohde M."/>
            <person name="Galperin M.Y."/>
            <person name="Jogler C."/>
        </authorList>
    </citation>
    <scope>NUCLEOTIDE SEQUENCE [LARGE SCALE GENOMIC DNA]</scope>
    <source>
        <strain evidence="1 2">SV_7m_r</strain>
    </source>
</reference>
<accession>A0A517SZF2</accession>
<name>A0A517SZF2_9BACT</name>
<proteinExistence type="predicted"/>
<organism evidence="1 2">
    <name type="scientific">Stieleria bergensis</name>
    <dbReference type="NCBI Taxonomy" id="2528025"/>
    <lineage>
        <taxon>Bacteria</taxon>
        <taxon>Pseudomonadati</taxon>
        <taxon>Planctomycetota</taxon>
        <taxon>Planctomycetia</taxon>
        <taxon>Pirellulales</taxon>
        <taxon>Pirellulaceae</taxon>
        <taxon>Stieleria</taxon>
    </lineage>
</organism>
<evidence type="ECO:0000313" key="2">
    <source>
        <dbReference type="Proteomes" id="UP000315003"/>
    </source>
</evidence>
<dbReference type="EMBL" id="CP036272">
    <property type="protein sequence ID" value="QDT61528.1"/>
    <property type="molecule type" value="Genomic_DNA"/>
</dbReference>
<dbReference type="RefSeq" id="WP_145275659.1">
    <property type="nucleotide sequence ID" value="NZ_CP036272.1"/>
</dbReference>
<sequence length="205" mass="22761">MQQETKIKCVVGVPEQWLVGEVDVNGIRLQDRMNDTSTDFLSVDHVKYFWSGGNQLLARSASATLSKKSIQFVGVMKPRNEAPEQRLSRYNNRDIYLATVSVSGLIIKGSLHLPELSQANELYILSQSERSYFPLTNAVVACRSLANEIRFPLLMVNRRLVNSLHVGLQETDPEQVSQSLHELDSHAPAITLPSSSLPSSPVVTS</sequence>
<dbReference type="AlphaFoldDB" id="A0A517SZF2"/>
<evidence type="ECO:0000313" key="1">
    <source>
        <dbReference type="EMBL" id="QDT61528.1"/>
    </source>
</evidence>
<gene>
    <name evidence="1" type="ORF">SV7mr_40650</name>
</gene>
<dbReference type="Proteomes" id="UP000315003">
    <property type="component" value="Chromosome"/>
</dbReference>
<protein>
    <submittedName>
        <fullName evidence="1">Uncharacterized protein</fullName>
    </submittedName>
</protein>
<keyword evidence="2" id="KW-1185">Reference proteome</keyword>